<proteinExistence type="predicted"/>
<sequence length="142" mass="16052">APFGSGPRAARRRLRTDPAPHRRPAPGVRGPHRDRLLLRRGAGGLAPRIRRRRRHLRARAGRGTHAHGRRGLGRRPVARPDLDALALAQRPHPGHRRPRPLAFRRTARGPPRRARGAVRPRPHPGSLHPARPVLRRGLRRIR</sequence>
<organism evidence="2">
    <name type="scientific">uncultured Rubellimicrobium sp</name>
    <dbReference type="NCBI Taxonomy" id="543078"/>
    <lineage>
        <taxon>Bacteria</taxon>
        <taxon>Pseudomonadati</taxon>
        <taxon>Pseudomonadota</taxon>
        <taxon>Alphaproteobacteria</taxon>
        <taxon>Rhodobacterales</taxon>
        <taxon>Roseobacteraceae</taxon>
        <taxon>Rubellimicrobium</taxon>
        <taxon>environmental samples</taxon>
    </lineage>
</organism>
<gene>
    <name evidence="2" type="ORF">AVDCRST_MAG15-1437</name>
</gene>
<feature type="region of interest" description="Disordered" evidence="1">
    <location>
        <begin position="1"/>
        <end position="142"/>
    </location>
</feature>
<reference evidence="2" key="1">
    <citation type="submission" date="2020-02" db="EMBL/GenBank/DDBJ databases">
        <authorList>
            <person name="Meier V. D."/>
        </authorList>
    </citation>
    <scope>NUCLEOTIDE SEQUENCE</scope>
    <source>
        <strain evidence="2">AVDCRST_MAG15</strain>
    </source>
</reference>
<feature type="non-terminal residue" evidence="2">
    <location>
        <position position="1"/>
    </location>
</feature>
<dbReference type="EMBL" id="CADCUU010000203">
    <property type="protein sequence ID" value="CAA9408084.1"/>
    <property type="molecule type" value="Genomic_DNA"/>
</dbReference>
<protein>
    <submittedName>
        <fullName evidence="2">Uncharacterized protein</fullName>
    </submittedName>
</protein>
<feature type="non-terminal residue" evidence="2">
    <location>
        <position position="142"/>
    </location>
</feature>
<feature type="compositionally biased region" description="Basic residues" evidence="1">
    <location>
        <begin position="48"/>
        <end position="77"/>
    </location>
</feature>
<feature type="compositionally biased region" description="Basic residues" evidence="1">
    <location>
        <begin position="133"/>
        <end position="142"/>
    </location>
</feature>
<accession>A0A6J4P9N4</accession>
<name>A0A6J4P9N4_9RHOB</name>
<feature type="compositionally biased region" description="Basic residues" evidence="1">
    <location>
        <begin position="105"/>
        <end position="122"/>
    </location>
</feature>
<evidence type="ECO:0000256" key="1">
    <source>
        <dbReference type="SAM" id="MobiDB-lite"/>
    </source>
</evidence>
<dbReference type="AlphaFoldDB" id="A0A6J4P9N4"/>
<evidence type="ECO:0000313" key="2">
    <source>
        <dbReference type="EMBL" id="CAA9408084.1"/>
    </source>
</evidence>